<dbReference type="Proteomes" id="UP000218334">
    <property type="component" value="Unassembled WGS sequence"/>
</dbReference>
<accession>A0A2H3B253</accession>
<feature type="coiled-coil region" evidence="1">
    <location>
        <begin position="101"/>
        <end position="128"/>
    </location>
</feature>
<feature type="domain" description="DUF6697" evidence="2">
    <location>
        <begin position="297"/>
        <end position="445"/>
    </location>
</feature>
<gene>
    <name evidence="3" type="ORF">ARMSODRAFT_560060</name>
</gene>
<proteinExistence type="predicted"/>
<keyword evidence="4" id="KW-1185">Reference proteome</keyword>
<protein>
    <recommendedName>
        <fullName evidence="2">DUF6697 domain-containing protein</fullName>
    </recommendedName>
</protein>
<organism evidence="3 4">
    <name type="scientific">Armillaria solidipes</name>
    <dbReference type="NCBI Taxonomy" id="1076256"/>
    <lineage>
        <taxon>Eukaryota</taxon>
        <taxon>Fungi</taxon>
        <taxon>Dikarya</taxon>
        <taxon>Basidiomycota</taxon>
        <taxon>Agaricomycotina</taxon>
        <taxon>Agaricomycetes</taxon>
        <taxon>Agaricomycetidae</taxon>
        <taxon>Agaricales</taxon>
        <taxon>Marasmiineae</taxon>
        <taxon>Physalacriaceae</taxon>
        <taxon>Armillaria</taxon>
    </lineage>
</organism>
<sequence>MMASDSALVNELAQVKRELEILKTADPFKIMEMAIEISAERMKVTEAMQARDAAVLRLSEAYISLRQKVAMIDRLQGNSHGPEFFKESTSYVLGDVGVTETSILKEEIVALESIVKSLKEEIREQNAQTAGPTEPPPRYDDGAYKTSEQSVNQIPGMIPLRIALDTPPLPPRCPSQTSTSSVSTENHSIKPILKTDDNDFDYKIVRAVPQSVEAEEIIEQRNKFLAAMPLPQDPPDDTLKPILLPQNLTLHEFLGNTSGVRLGLSDTNKLLSPVRSLCAVRALLLLYMRLFPLPKRDDRLSNYRLLQQLTTSWCPEREEHGYFLTPAFKCNTNPRVATAHRWSSVDVLSRMNKPTECFFNKDGTWYYAGIYKAFRLDDLTTKEWEALSNETVQAIIKETIAGRKNISPQNVYETSQLYAAGALKVACIGLQCVGFNRTMYRSILEQTSKCIQGGKWKAGHNVSGSTWNSSGGNGAVGEVTEAFNDLSIGGKVSEGDENPSSRGHW</sequence>
<name>A0A2H3B253_9AGAR</name>
<evidence type="ECO:0000259" key="2">
    <source>
        <dbReference type="Pfam" id="PF20411"/>
    </source>
</evidence>
<keyword evidence="1" id="KW-0175">Coiled coil</keyword>
<evidence type="ECO:0000313" key="4">
    <source>
        <dbReference type="Proteomes" id="UP000218334"/>
    </source>
</evidence>
<dbReference type="AlphaFoldDB" id="A0A2H3B253"/>
<dbReference type="EMBL" id="KZ293462">
    <property type="protein sequence ID" value="PBK62984.1"/>
    <property type="molecule type" value="Genomic_DNA"/>
</dbReference>
<dbReference type="InterPro" id="IPR046520">
    <property type="entry name" value="DUF6697"/>
</dbReference>
<evidence type="ECO:0000313" key="3">
    <source>
        <dbReference type="EMBL" id="PBK62984.1"/>
    </source>
</evidence>
<reference evidence="4" key="1">
    <citation type="journal article" date="2017" name="Nat. Ecol. Evol.">
        <title>Genome expansion and lineage-specific genetic innovations in the forest pathogenic fungi Armillaria.</title>
        <authorList>
            <person name="Sipos G."/>
            <person name="Prasanna A.N."/>
            <person name="Walter M.C."/>
            <person name="O'Connor E."/>
            <person name="Balint B."/>
            <person name="Krizsan K."/>
            <person name="Kiss B."/>
            <person name="Hess J."/>
            <person name="Varga T."/>
            <person name="Slot J."/>
            <person name="Riley R."/>
            <person name="Boka B."/>
            <person name="Rigling D."/>
            <person name="Barry K."/>
            <person name="Lee J."/>
            <person name="Mihaltcheva S."/>
            <person name="LaButti K."/>
            <person name="Lipzen A."/>
            <person name="Waldron R."/>
            <person name="Moloney N.M."/>
            <person name="Sperisen C."/>
            <person name="Kredics L."/>
            <person name="Vagvoelgyi C."/>
            <person name="Patrignani A."/>
            <person name="Fitzpatrick D."/>
            <person name="Nagy I."/>
            <person name="Doyle S."/>
            <person name="Anderson J.B."/>
            <person name="Grigoriev I.V."/>
            <person name="Gueldener U."/>
            <person name="Muensterkoetter M."/>
            <person name="Nagy L.G."/>
        </authorList>
    </citation>
    <scope>NUCLEOTIDE SEQUENCE [LARGE SCALE GENOMIC DNA]</scope>
    <source>
        <strain evidence="4">28-4</strain>
    </source>
</reference>
<dbReference type="Pfam" id="PF20411">
    <property type="entry name" value="DUF6697"/>
    <property type="match status" value="1"/>
</dbReference>
<evidence type="ECO:0000256" key="1">
    <source>
        <dbReference type="SAM" id="Coils"/>
    </source>
</evidence>